<evidence type="ECO:0000256" key="5">
    <source>
        <dbReference type="ARBA" id="ARBA00022927"/>
    </source>
</evidence>
<feature type="domain" description="Protein export membrane protein SecD/SecF C-terminal" evidence="10">
    <location>
        <begin position="227"/>
        <end position="393"/>
    </location>
</feature>
<dbReference type="PANTHER" id="PTHR30081">
    <property type="entry name" value="PROTEIN-EXPORT MEMBRANE PROTEIN SEC"/>
    <property type="match status" value="1"/>
</dbReference>
<comment type="subcellular location">
    <subcellularLocation>
        <location evidence="1 9">Cell membrane</location>
        <topology evidence="1 9">Multi-pass membrane protein</topology>
    </subcellularLocation>
</comment>
<keyword evidence="8 9" id="KW-0472">Membrane</keyword>
<evidence type="ECO:0000313" key="14">
    <source>
        <dbReference type="Proteomes" id="UP000191448"/>
    </source>
</evidence>
<feature type="transmembrane region" description="Helical" evidence="9">
    <location>
        <begin position="370"/>
        <end position="394"/>
    </location>
</feature>
<comment type="subunit">
    <text evidence="9">Forms a complex with SecF. Part of the essential Sec protein translocation apparatus which comprises SecA, SecYEG and auxiliary proteins SecDF. Other proteins may also be involved.</text>
</comment>
<dbReference type="Gene3D" id="1.20.1640.10">
    <property type="entry name" value="Multidrug efflux transporter AcrB transmembrane domain"/>
    <property type="match status" value="1"/>
</dbReference>
<evidence type="ECO:0000313" key="13">
    <source>
        <dbReference type="EMBL" id="OPX48362.1"/>
    </source>
</evidence>
<evidence type="ECO:0000256" key="2">
    <source>
        <dbReference type="ARBA" id="ARBA00022448"/>
    </source>
</evidence>
<dbReference type="GO" id="GO:0015450">
    <property type="term" value="F:protein-transporting ATPase activity"/>
    <property type="evidence" value="ECO:0007669"/>
    <property type="project" value="InterPro"/>
</dbReference>
<comment type="similarity">
    <text evidence="9">Belongs to the SecD/SecF family. SecD subfamily.</text>
</comment>
<dbReference type="Proteomes" id="UP000191448">
    <property type="component" value="Unassembled WGS sequence"/>
</dbReference>
<dbReference type="SUPFAM" id="SSF82866">
    <property type="entry name" value="Multidrug efflux transporter AcrB transmembrane domain"/>
    <property type="match status" value="1"/>
</dbReference>
<dbReference type="PANTHER" id="PTHR30081:SF1">
    <property type="entry name" value="PROTEIN TRANSLOCASE SUBUNIT SECD"/>
    <property type="match status" value="1"/>
</dbReference>
<accession>A0A1V4SW02</accession>
<dbReference type="AlphaFoldDB" id="A0A1V4SW02"/>
<dbReference type="OrthoDB" id="9805019at2"/>
<dbReference type="InterPro" id="IPR055344">
    <property type="entry name" value="SecD_SecF_C_bact"/>
</dbReference>
<evidence type="ECO:0000256" key="8">
    <source>
        <dbReference type="ARBA" id="ARBA00023136"/>
    </source>
</evidence>
<comment type="function">
    <text evidence="9">Part of the Sec protein translocase complex. Interacts with the SecYEG preprotein conducting channel. SecDF uses the proton motive force (PMF) to complete protein translocation after the ATP-dependent function of SecA.</text>
</comment>
<dbReference type="FunFam" id="1.20.1640.10:FF:000004">
    <property type="entry name" value="Protein translocase subunit SecD"/>
    <property type="match status" value="1"/>
</dbReference>
<name>A0A1V4SW02_9CLOT</name>
<proteinExistence type="inferred from homology"/>
<reference evidence="13 14" key="1">
    <citation type="submission" date="2016-02" db="EMBL/GenBank/DDBJ databases">
        <title>Genome sequence of Clostridium thermobutyricum DSM 4928.</title>
        <authorList>
            <person name="Poehlein A."/>
            <person name="Daniel R."/>
        </authorList>
    </citation>
    <scope>NUCLEOTIDE SEQUENCE [LARGE SCALE GENOMIC DNA]</scope>
    <source>
        <strain evidence="13 14">DSM 4928</strain>
    </source>
</reference>
<evidence type="ECO:0000259" key="10">
    <source>
        <dbReference type="Pfam" id="PF02355"/>
    </source>
</evidence>
<keyword evidence="3 9" id="KW-1003">Cell membrane</keyword>
<keyword evidence="5 9" id="KW-0653">Protein transport</keyword>
<protein>
    <recommendedName>
        <fullName evidence="9">Protein translocase subunit SecD</fullName>
    </recommendedName>
</protein>
<dbReference type="RefSeq" id="WP_080022500.1">
    <property type="nucleotide sequence ID" value="NZ_LTAY01000033.1"/>
</dbReference>
<dbReference type="PRINTS" id="PR00702">
    <property type="entry name" value="ACRIFLAVINRP"/>
</dbReference>
<dbReference type="InterPro" id="IPR054384">
    <property type="entry name" value="SecDF_P1_head"/>
</dbReference>
<keyword evidence="7 9" id="KW-0811">Translocation</keyword>
<dbReference type="InterPro" id="IPR022813">
    <property type="entry name" value="SecD/SecF_arch_bac"/>
</dbReference>
<dbReference type="Gene3D" id="3.30.1360.200">
    <property type="match status" value="1"/>
</dbReference>
<evidence type="ECO:0000256" key="4">
    <source>
        <dbReference type="ARBA" id="ARBA00022692"/>
    </source>
</evidence>
<dbReference type="InterPro" id="IPR001036">
    <property type="entry name" value="Acrflvin-R"/>
</dbReference>
<keyword evidence="6 9" id="KW-1133">Transmembrane helix</keyword>
<evidence type="ECO:0000259" key="11">
    <source>
        <dbReference type="Pfam" id="PF21760"/>
    </source>
</evidence>
<keyword evidence="4 9" id="KW-0812">Transmembrane</keyword>
<evidence type="ECO:0000256" key="3">
    <source>
        <dbReference type="ARBA" id="ARBA00022475"/>
    </source>
</evidence>
<feature type="transmembrane region" description="Helical" evidence="9">
    <location>
        <begin position="295"/>
        <end position="318"/>
    </location>
</feature>
<feature type="transmembrane region" description="Helical" evidence="9">
    <location>
        <begin position="9"/>
        <end position="29"/>
    </location>
</feature>
<feature type="transmembrane region" description="Helical" evidence="9">
    <location>
        <begin position="339"/>
        <end position="364"/>
    </location>
</feature>
<dbReference type="InterPro" id="IPR048634">
    <property type="entry name" value="SecD_SecF_C"/>
</dbReference>
<dbReference type="EMBL" id="LTAY01000033">
    <property type="protein sequence ID" value="OPX48362.1"/>
    <property type="molecule type" value="Genomic_DNA"/>
</dbReference>
<evidence type="ECO:0000256" key="9">
    <source>
        <dbReference type="HAMAP-Rule" id="MF_01463"/>
    </source>
</evidence>
<dbReference type="NCBIfam" id="TIGR01129">
    <property type="entry name" value="secD"/>
    <property type="match status" value="1"/>
</dbReference>
<dbReference type="Pfam" id="PF21760">
    <property type="entry name" value="SecD_1st"/>
    <property type="match status" value="1"/>
</dbReference>
<dbReference type="InterPro" id="IPR005791">
    <property type="entry name" value="SecD"/>
</dbReference>
<dbReference type="Pfam" id="PF22599">
    <property type="entry name" value="SecDF_P1_head"/>
    <property type="match status" value="1"/>
</dbReference>
<dbReference type="Pfam" id="PF02355">
    <property type="entry name" value="SecD_SecF_C"/>
    <property type="match status" value="1"/>
</dbReference>
<feature type="domain" description="Protein translocase subunit SecDF P1" evidence="11">
    <location>
        <begin position="70"/>
        <end position="126"/>
    </location>
</feature>
<evidence type="ECO:0000256" key="7">
    <source>
        <dbReference type="ARBA" id="ARBA00023010"/>
    </source>
</evidence>
<gene>
    <name evidence="9 13" type="primary">secD</name>
    <name evidence="13" type="ORF">CLTHE_12510</name>
</gene>
<feature type="transmembrane region" description="Helical" evidence="9">
    <location>
        <begin position="247"/>
        <end position="266"/>
    </location>
</feature>
<sequence>MKSKGKSTAIFIICTLAIILFAIVCFRGVEIGGWEVKSFNQTITKGLDLQGGVSVLLEITQPNVSHEDLEKTKDLIQLRVNKLGVAETVVTTEGSNRIRVDIPGKYDSEGIVKTLSQTGDLTFVGPDGKVILTGKDVEKASAVIDQQTNQPVVSLKFTSEGTQKFAEATKEFIGQKIAIKMDNETLTDPTVQSQIDNGEAVITGSGSIQAAQNLAGLINSGALPVPIKAVSQQTVGAQLGATALPNAVKAGIIGVGIVFLFMILYYRIPGFIASIALTFYVTLVLLAFVEIGVTLTLPGIAGLLLTIGMAVDANVLIFERTREELARGVTVKSSIKRGYQNAMSSIVDSNMTTIIAALILYFFGSGSVKGFAITLMIGIIISLFTGLLVTKFLLDLAYDMGILKKLSAFRVKKEVKENA</sequence>
<dbReference type="NCBIfam" id="TIGR00916">
    <property type="entry name" value="2A0604s01"/>
    <property type="match status" value="1"/>
</dbReference>
<organism evidence="13 14">
    <name type="scientific">Clostridium thermobutyricum DSM 4928</name>
    <dbReference type="NCBI Taxonomy" id="1121339"/>
    <lineage>
        <taxon>Bacteria</taxon>
        <taxon>Bacillati</taxon>
        <taxon>Bacillota</taxon>
        <taxon>Clostridia</taxon>
        <taxon>Eubacteriales</taxon>
        <taxon>Clostridiaceae</taxon>
        <taxon>Clostridium</taxon>
    </lineage>
</organism>
<evidence type="ECO:0000259" key="12">
    <source>
        <dbReference type="Pfam" id="PF22599"/>
    </source>
</evidence>
<dbReference type="HAMAP" id="MF_01463_B">
    <property type="entry name" value="SecD_B"/>
    <property type="match status" value="1"/>
</dbReference>
<dbReference type="GO" id="GO:0065002">
    <property type="term" value="P:intracellular protein transmembrane transport"/>
    <property type="evidence" value="ECO:0007669"/>
    <property type="project" value="UniProtKB-UniRule"/>
</dbReference>
<evidence type="ECO:0000256" key="6">
    <source>
        <dbReference type="ARBA" id="ARBA00022989"/>
    </source>
</evidence>
<dbReference type="GO" id="GO:0043952">
    <property type="term" value="P:protein transport by the Sec complex"/>
    <property type="evidence" value="ECO:0007669"/>
    <property type="project" value="UniProtKB-UniRule"/>
</dbReference>
<dbReference type="GO" id="GO:0005886">
    <property type="term" value="C:plasma membrane"/>
    <property type="evidence" value="ECO:0007669"/>
    <property type="project" value="UniProtKB-SubCell"/>
</dbReference>
<keyword evidence="2 9" id="KW-0813">Transport</keyword>
<evidence type="ECO:0000256" key="1">
    <source>
        <dbReference type="ARBA" id="ARBA00004651"/>
    </source>
</evidence>
<comment type="caution">
    <text evidence="13">The sequence shown here is derived from an EMBL/GenBank/DDBJ whole genome shotgun (WGS) entry which is preliminary data.</text>
</comment>
<feature type="transmembrane region" description="Helical" evidence="9">
    <location>
        <begin position="271"/>
        <end position="289"/>
    </location>
</feature>
<feature type="domain" description="SecDF P1 head subdomain" evidence="12">
    <location>
        <begin position="129"/>
        <end position="225"/>
    </location>
</feature>
<dbReference type="GO" id="GO:0006605">
    <property type="term" value="P:protein targeting"/>
    <property type="evidence" value="ECO:0007669"/>
    <property type="project" value="UniProtKB-UniRule"/>
</dbReference>
<dbReference type="InterPro" id="IPR048631">
    <property type="entry name" value="SecD_1st"/>
</dbReference>